<dbReference type="RefSeq" id="WP_204400743.1">
    <property type="nucleotide sequence ID" value="NZ_JAFBEE010000004.1"/>
</dbReference>
<reference evidence="1 2" key="1">
    <citation type="submission" date="2021-01" db="EMBL/GenBank/DDBJ databases">
        <title>Genomic Encyclopedia of Type Strains, Phase IV (KMG-IV): sequencing the most valuable type-strain genomes for metagenomic binning, comparative biology and taxonomic classification.</title>
        <authorList>
            <person name="Goeker M."/>
        </authorList>
    </citation>
    <scope>NUCLEOTIDE SEQUENCE [LARGE SCALE GENOMIC DNA]</scope>
    <source>
        <strain evidence="1 2">DSM 25890</strain>
    </source>
</reference>
<organism evidence="1 2">
    <name type="scientific">Alkaliphilus hydrothermalis</name>
    <dbReference type="NCBI Taxonomy" id="1482730"/>
    <lineage>
        <taxon>Bacteria</taxon>
        <taxon>Bacillati</taxon>
        <taxon>Bacillota</taxon>
        <taxon>Clostridia</taxon>
        <taxon>Peptostreptococcales</taxon>
        <taxon>Natronincolaceae</taxon>
        <taxon>Alkaliphilus</taxon>
    </lineage>
</organism>
<name>A0ABS2NNG1_9FIRM</name>
<dbReference type="Proteomes" id="UP001314796">
    <property type="component" value="Unassembled WGS sequence"/>
</dbReference>
<proteinExistence type="predicted"/>
<evidence type="ECO:0000313" key="2">
    <source>
        <dbReference type="Proteomes" id="UP001314796"/>
    </source>
</evidence>
<comment type="caution">
    <text evidence="1">The sequence shown here is derived from an EMBL/GenBank/DDBJ whole genome shotgun (WGS) entry which is preliminary data.</text>
</comment>
<gene>
    <name evidence="1" type="ORF">JOC73_000991</name>
</gene>
<protein>
    <recommendedName>
        <fullName evidence="3">Group II intron, maturase-specific domain</fullName>
    </recommendedName>
</protein>
<keyword evidence="2" id="KW-1185">Reference proteome</keyword>
<dbReference type="EMBL" id="JAFBEE010000004">
    <property type="protein sequence ID" value="MBM7614480.1"/>
    <property type="molecule type" value="Genomic_DNA"/>
</dbReference>
<evidence type="ECO:0000313" key="1">
    <source>
        <dbReference type="EMBL" id="MBM7614480.1"/>
    </source>
</evidence>
<sequence>MRVAMIHKNPCQRKGWLMVRKWNNEYFARIGLIPCHWLYYNKMWGYGIEQYLEKLTAKTRKKTEKNIQRLKEKGQEYYTPDRIRKINASHVISIN</sequence>
<evidence type="ECO:0008006" key="3">
    <source>
        <dbReference type="Google" id="ProtNLM"/>
    </source>
</evidence>
<accession>A0ABS2NNG1</accession>